<dbReference type="SMART" id="SM00382">
    <property type="entry name" value="AAA"/>
    <property type="match status" value="1"/>
</dbReference>
<dbReference type="InterPro" id="IPR003439">
    <property type="entry name" value="ABC_transporter-like_ATP-bd"/>
</dbReference>
<dbReference type="InterPro" id="IPR027417">
    <property type="entry name" value="P-loop_NTPase"/>
</dbReference>
<keyword evidence="2" id="KW-0547">Nucleotide-binding</keyword>
<name>A0AA49JFR9_9BACT</name>
<dbReference type="InterPro" id="IPR003593">
    <property type="entry name" value="AAA+_ATPase"/>
</dbReference>
<protein>
    <submittedName>
        <fullName evidence="5">ATP-binding cassette domain-containing protein</fullName>
    </submittedName>
</protein>
<evidence type="ECO:0000259" key="4">
    <source>
        <dbReference type="PROSITE" id="PS50893"/>
    </source>
</evidence>
<keyword evidence="1" id="KW-0813">Transport</keyword>
<dbReference type="Gene3D" id="3.40.50.300">
    <property type="entry name" value="P-loop containing nucleotide triphosphate hydrolases"/>
    <property type="match status" value="1"/>
</dbReference>
<dbReference type="GO" id="GO:0016887">
    <property type="term" value="F:ATP hydrolysis activity"/>
    <property type="evidence" value="ECO:0007669"/>
    <property type="project" value="InterPro"/>
</dbReference>
<accession>A0AA49JFR9</accession>
<dbReference type="PANTHER" id="PTHR42939">
    <property type="entry name" value="ABC TRANSPORTER ATP-BINDING PROTEIN ALBC-RELATED"/>
    <property type="match status" value="1"/>
</dbReference>
<dbReference type="GO" id="GO:0005524">
    <property type="term" value="F:ATP binding"/>
    <property type="evidence" value="ECO:0007669"/>
    <property type="project" value="UniProtKB-KW"/>
</dbReference>
<dbReference type="AlphaFoldDB" id="A0AA49JFR9"/>
<dbReference type="EMBL" id="CP120682">
    <property type="protein sequence ID" value="WKN39608.1"/>
    <property type="molecule type" value="Genomic_DNA"/>
</dbReference>
<reference evidence="5" key="1">
    <citation type="journal article" date="2023" name="Comput. Struct. Biotechnol. J.">
        <title>Discovery of a novel marine Bacteroidetes with a rich repertoire of carbohydrate-active enzymes.</title>
        <authorList>
            <person name="Chen B."/>
            <person name="Liu G."/>
            <person name="Chen Q."/>
            <person name="Wang H."/>
            <person name="Liu L."/>
            <person name="Tang K."/>
        </authorList>
    </citation>
    <scope>NUCLEOTIDE SEQUENCE</scope>
    <source>
        <strain evidence="5">TK19036</strain>
    </source>
</reference>
<dbReference type="SUPFAM" id="SSF52540">
    <property type="entry name" value="P-loop containing nucleoside triphosphate hydrolases"/>
    <property type="match status" value="1"/>
</dbReference>
<gene>
    <name evidence="5" type="ORF">K4G66_12985</name>
</gene>
<evidence type="ECO:0000256" key="1">
    <source>
        <dbReference type="ARBA" id="ARBA00022448"/>
    </source>
</evidence>
<evidence type="ECO:0000256" key="2">
    <source>
        <dbReference type="ARBA" id="ARBA00022741"/>
    </source>
</evidence>
<dbReference type="PANTHER" id="PTHR42939:SF1">
    <property type="entry name" value="ABC TRANSPORTER ATP-BINDING PROTEIN ALBC-RELATED"/>
    <property type="match status" value="1"/>
</dbReference>
<organism evidence="5">
    <name type="scientific">Roseihalotalea indica</name>
    <dbReference type="NCBI Taxonomy" id="2867963"/>
    <lineage>
        <taxon>Bacteria</taxon>
        <taxon>Pseudomonadati</taxon>
        <taxon>Bacteroidota</taxon>
        <taxon>Cytophagia</taxon>
        <taxon>Cytophagales</taxon>
        <taxon>Catalimonadaceae</taxon>
        <taxon>Roseihalotalea</taxon>
    </lineage>
</organism>
<feature type="domain" description="ABC transporter" evidence="4">
    <location>
        <begin position="5"/>
        <end position="220"/>
    </location>
</feature>
<evidence type="ECO:0000256" key="3">
    <source>
        <dbReference type="ARBA" id="ARBA00022840"/>
    </source>
</evidence>
<dbReference type="Pfam" id="PF00005">
    <property type="entry name" value="ABC_tran"/>
    <property type="match status" value="1"/>
</dbReference>
<dbReference type="PROSITE" id="PS50893">
    <property type="entry name" value="ABC_TRANSPORTER_2"/>
    <property type="match status" value="1"/>
</dbReference>
<proteinExistence type="predicted"/>
<evidence type="ECO:0000313" key="5">
    <source>
        <dbReference type="EMBL" id="WKN39608.1"/>
    </source>
</evidence>
<keyword evidence="3 5" id="KW-0067">ATP-binding</keyword>
<dbReference type="InterPro" id="IPR051782">
    <property type="entry name" value="ABC_Transporter_VariousFunc"/>
</dbReference>
<reference evidence="5" key="2">
    <citation type="journal article" date="2024" name="Antonie Van Leeuwenhoek">
        <title>Roseihalotalea indica gen. nov., sp. nov., a halophilic Bacteroidetes from mesopelagic Southwest Indian Ocean with higher carbohydrate metabolic potential.</title>
        <authorList>
            <person name="Chen B."/>
            <person name="Zhang M."/>
            <person name="Lin D."/>
            <person name="Ye J."/>
            <person name="Tang K."/>
        </authorList>
    </citation>
    <scope>NUCLEOTIDE SEQUENCE</scope>
    <source>
        <strain evidence="5">TK19036</strain>
    </source>
</reference>
<sequence length="221" mass="25414">MTHTLEVDSVRLVFNNHPVLSDIYLKCETGTITGLLGRNGSGKSSLMKIIFGSLRAENQSVRLDRQYVHTLYQQPQAVHYLPQSGFSLPYLTGQQLLQLFVTQPEHYEALMQVAEIYQYQQERLGALSAGLQKFWEVMLLLYADSKFILLDEPFSGISPLLVEKLSPHFQRQSQYKGIVITDHWYKAILSLSHTIVLLVQGQTRLIRQREDLYEWGYLPPS</sequence>